<feature type="transmembrane region" description="Helical" evidence="1">
    <location>
        <begin position="93"/>
        <end position="116"/>
    </location>
</feature>
<comment type="caution">
    <text evidence="2">The sequence shown here is derived from an EMBL/GenBank/DDBJ whole genome shotgun (WGS) entry which is preliminary data.</text>
</comment>
<dbReference type="RefSeq" id="WP_129225597.1">
    <property type="nucleotide sequence ID" value="NZ_SDOZ01000002.1"/>
</dbReference>
<protein>
    <submittedName>
        <fullName evidence="2">Uncharacterized protein</fullName>
    </submittedName>
</protein>
<organism evidence="2 3">
    <name type="scientific">Candidatus Borkfalkia ceftriaxoniphila</name>
    <dbReference type="NCBI Taxonomy" id="2508949"/>
    <lineage>
        <taxon>Bacteria</taxon>
        <taxon>Bacillati</taxon>
        <taxon>Bacillota</taxon>
        <taxon>Clostridia</taxon>
        <taxon>Christensenellales</taxon>
        <taxon>Christensenellaceae</taxon>
        <taxon>Candidatus Borkfalkia</taxon>
    </lineage>
</organism>
<sequence>MSDIVYFPLALAMTLLLEGIVLLPLLIKGDKYLIGVFVLVNVITNVTLNFALGLLECFPVDVSAIDVVYVIGECVAVAVEYLILKRVCRNKYLFLFVLCANIVSALAGGLLLRVLFN</sequence>
<dbReference type="Proteomes" id="UP000291269">
    <property type="component" value="Unassembled WGS sequence"/>
</dbReference>
<feature type="transmembrane region" description="Helical" evidence="1">
    <location>
        <begin position="6"/>
        <end position="26"/>
    </location>
</feature>
<keyword evidence="1" id="KW-0472">Membrane</keyword>
<evidence type="ECO:0000313" key="2">
    <source>
        <dbReference type="EMBL" id="RXZ62166.1"/>
    </source>
</evidence>
<gene>
    <name evidence="2" type="ORF">ESZ91_07170</name>
</gene>
<feature type="transmembrane region" description="Helical" evidence="1">
    <location>
        <begin position="33"/>
        <end position="55"/>
    </location>
</feature>
<evidence type="ECO:0000256" key="1">
    <source>
        <dbReference type="SAM" id="Phobius"/>
    </source>
</evidence>
<evidence type="ECO:0000313" key="3">
    <source>
        <dbReference type="Proteomes" id="UP000291269"/>
    </source>
</evidence>
<proteinExistence type="predicted"/>
<accession>A0A4V1QVC4</accession>
<keyword evidence="1" id="KW-1133">Transmembrane helix</keyword>
<reference evidence="2 3" key="1">
    <citation type="journal article" date="2019" name="Gut">
        <title>Antibiotics-induced monodominance of a novel gut bacterial order.</title>
        <authorList>
            <person name="Hildebrand F."/>
            <person name="Moitinho-Silva L."/>
            <person name="Blasche S."/>
            <person name="Jahn M.T."/>
            <person name="Gossmann T.I."/>
            <person name="Heuerta-Cepas J."/>
            <person name="Hercog R."/>
            <person name="Luetge M."/>
            <person name="Bahram M."/>
            <person name="Pryszlak A."/>
            <person name="Alves R.J."/>
            <person name="Waszak S.M."/>
            <person name="Zhu A."/>
            <person name="Ye L."/>
            <person name="Costea P.I."/>
            <person name="Aalvink S."/>
            <person name="Belzer C."/>
            <person name="Forslund S.K."/>
            <person name="Sunagawa S."/>
            <person name="Hentschel U."/>
            <person name="Merten C."/>
            <person name="Patil K.R."/>
            <person name="Benes V."/>
            <person name="Bork P."/>
        </authorList>
    </citation>
    <scope>NUCLEOTIDE SEQUENCE [LARGE SCALE GENOMIC DNA]</scope>
    <source>
        <strain evidence="2 3">HDS1380</strain>
    </source>
</reference>
<feature type="transmembrane region" description="Helical" evidence="1">
    <location>
        <begin position="67"/>
        <end position="84"/>
    </location>
</feature>
<dbReference type="AlphaFoldDB" id="A0A4V1QVC4"/>
<keyword evidence="1" id="KW-0812">Transmembrane</keyword>
<dbReference type="EMBL" id="SDOZ01000002">
    <property type="protein sequence ID" value="RXZ62166.1"/>
    <property type="molecule type" value="Genomic_DNA"/>
</dbReference>
<name>A0A4V1QVC4_9FIRM</name>
<keyword evidence="3" id="KW-1185">Reference proteome</keyword>